<feature type="compositionally biased region" description="Gly residues" evidence="4">
    <location>
        <begin position="269"/>
        <end position="315"/>
    </location>
</feature>
<evidence type="ECO:0000256" key="1">
    <source>
        <dbReference type="ARBA" id="ARBA00004123"/>
    </source>
</evidence>
<dbReference type="GO" id="GO:0005654">
    <property type="term" value="C:nucleoplasm"/>
    <property type="evidence" value="ECO:0007669"/>
    <property type="project" value="TreeGrafter"/>
</dbReference>
<reference evidence="6" key="1">
    <citation type="journal article" date="2010" name="Science">
        <title>Plasticity of animal genome architecture unmasked by rapid evolution of a pelagic tunicate.</title>
        <authorList>
            <person name="Denoeud F."/>
            <person name="Henriet S."/>
            <person name="Mungpakdee S."/>
            <person name="Aury J.M."/>
            <person name="Da Silva C."/>
            <person name="Brinkmann H."/>
            <person name="Mikhaleva J."/>
            <person name="Olsen L.C."/>
            <person name="Jubin C."/>
            <person name="Canestro C."/>
            <person name="Bouquet J.M."/>
            <person name="Danks G."/>
            <person name="Poulain J."/>
            <person name="Campsteijn C."/>
            <person name="Adamski M."/>
            <person name="Cross I."/>
            <person name="Yadetie F."/>
            <person name="Muffato M."/>
            <person name="Louis A."/>
            <person name="Butcher S."/>
            <person name="Tsagkogeorga G."/>
            <person name="Konrad A."/>
            <person name="Singh S."/>
            <person name="Jensen M.F."/>
            <person name="Cong E.H."/>
            <person name="Eikeseth-Otteraa H."/>
            <person name="Noel B."/>
            <person name="Anthouard V."/>
            <person name="Porcel B.M."/>
            <person name="Kachouri-Lafond R."/>
            <person name="Nishino A."/>
            <person name="Ugolini M."/>
            <person name="Chourrout P."/>
            <person name="Nishida H."/>
            <person name="Aasland R."/>
            <person name="Huzurbazar S."/>
            <person name="Westhof E."/>
            <person name="Delsuc F."/>
            <person name="Lehrach H."/>
            <person name="Reinhardt R."/>
            <person name="Weissenbach J."/>
            <person name="Roy S.W."/>
            <person name="Artiguenave F."/>
            <person name="Postlethwait J.H."/>
            <person name="Manak J.R."/>
            <person name="Thompson E.M."/>
            <person name="Jaillon O."/>
            <person name="Du Pasquier L."/>
            <person name="Boudinot P."/>
            <person name="Liberles D.A."/>
            <person name="Volff J.N."/>
            <person name="Philippe H."/>
            <person name="Lenhard B."/>
            <person name="Roest Crollius H."/>
            <person name="Wincker P."/>
            <person name="Chourrout D."/>
        </authorList>
    </citation>
    <scope>NUCLEOTIDE SEQUENCE [LARGE SCALE GENOMIC DNA]</scope>
</reference>
<feature type="region of interest" description="Disordered" evidence="4">
    <location>
        <begin position="205"/>
        <end position="228"/>
    </location>
</feature>
<dbReference type="Gene3D" id="3.30.70.330">
    <property type="match status" value="2"/>
</dbReference>
<dbReference type="FunCoup" id="E4XL23">
    <property type="interactions" value="427"/>
</dbReference>
<comment type="subcellular location">
    <subcellularLocation>
        <location evidence="1">Nucleus</location>
    </subcellularLocation>
</comment>
<dbReference type="Pfam" id="PF00076">
    <property type="entry name" value="RRM_1"/>
    <property type="match status" value="2"/>
</dbReference>
<dbReference type="InterPro" id="IPR012677">
    <property type="entry name" value="Nucleotide-bd_a/b_plait_sf"/>
</dbReference>
<sequence>MVVDGQEAPVVEGAAVEQQINPPEEVKPAATTKTGKMIDDGNVGNNAKMFVGGLSKNTTTESLKAYFANFGDVQDVVVKVDPNTQQSRGFGFVLFINEDSVEAVVAQQHHELDGKKIDPKKAQRRDGKMFVGGVLPATSDDEIRAYFEQFGEVEEIIRPVNKESNENKPFCFVLFKRDGILSKCTKQRFHEINGKRCECKASFPKDGQAGPGMRGGRGGGFGGRGGHFGGGQFGGGGFGGQYGGGFGGPGYGPPQGGYGGYPPQQGYAGYQGGPGAPSPYGGGYGGAQQQYGRGGGGGRGGAPGGRGGRGRGGPRQGFSPY</sequence>
<keyword evidence="2" id="KW-0539">Nucleus</keyword>
<evidence type="ECO:0000256" key="3">
    <source>
        <dbReference type="PROSITE-ProRule" id="PRU00176"/>
    </source>
</evidence>
<evidence type="ECO:0000256" key="2">
    <source>
        <dbReference type="ARBA" id="ARBA00023242"/>
    </source>
</evidence>
<evidence type="ECO:0000256" key="4">
    <source>
        <dbReference type="SAM" id="MobiDB-lite"/>
    </source>
</evidence>
<dbReference type="PROSITE" id="PS50102">
    <property type="entry name" value="RRM"/>
    <property type="match status" value="2"/>
</dbReference>
<dbReference type="InterPro" id="IPR035979">
    <property type="entry name" value="RBD_domain_sf"/>
</dbReference>
<dbReference type="GO" id="GO:0003723">
    <property type="term" value="F:RNA binding"/>
    <property type="evidence" value="ECO:0007669"/>
    <property type="project" value="UniProtKB-UniRule"/>
</dbReference>
<proteinExistence type="predicted"/>
<accession>E4XL23</accession>
<protein>
    <recommendedName>
        <fullName evidence="5">RRM domain-containing protein</fullName>
    </recommendedName>
</protein>
<dbReference type="SMART" id="SM00360">
    <property type="entry name" value="RRM"/>
    <property type="match status" value="2"/>
</dbReference>
<dbReference type="EMBL" id="FN653067">
    <property type="protein sequence ID" value="CBY10784.1"/>
    <property type="molecule type" value="Genomic_DNA"/>
</dbReference>
<evidence type="ECO:0000259" key="5">
    <source>
        <dbReference type="PROSITE" id="PS50102"/>
    </source>
</evidence>
<dbReference type="OrthoDB" id="1875751at2759"/>
<dbReference type="GO" id="GO:0010468">
    <property type="term" value="P:regulation of gene expression"/>
    <property type="evidence" value="ECO:0007669"/>
    <property type="project" value="TreeGrafter"/>
</dbReference>
<dbReference type="InterPro" id="IPR000504">
    <property type="entry name" value="RRM_dom"/>
</dbReference>
<evidence type="ECO:0000313" key="6">
    <source>
        <dbReference type="EMBL" id="CBY10784.1"/>
    </source>
</evidence>
<dbReference type="AlphaFoldDB" id="E4XL23"/>
<gene>
    <name evidence="6" type="ORF">GSOID_T00014394001</name>
</gene>
<organism evidence="6">
    <name type="scientific">Oikopleura dioica</name>
    <name type="common">Tunicate</name>
    <dbReference type="NCBI Taxonomy" id="34765"/>
    <lineage>
        <taxon>Eukaryota</taxon>
        <taxon>Metazoa</taxon>
        <taxon>Chordata</taxon>
        <taxon>Tunicata</taxon>
        <taxon>Appendicularia</taxon>
        <taxon>Copelata</taxon>
        <taxon>Oikopleuridae</taxon>
        <taxon>Oikopleura</taxon>
    </lineage>
</organism>
<dbReference type="PANTHER" id="PTHR48033:SF10">
    <property type="entry name" value="RNA-BINDING PROTEIN SQUID"/>
    <property type="match status" value="1"/>
</dbReference>
<dbReference type="Proteomes" id="UP000001307">
    <property type="component" value="Unassembled WGS sequence"/>
</dbReference>
<keyword evidence="7" id="KW-1185">Reference proteome</keyword>
<feature type="domain" description="RRM" evidence="5">
    <location>
        <begin position="47"/>
        <end position="129"/>
    </location>
</feature>
<dbReference type="GO" id="GO:0000785">
    <property type="term" value="C:chromatin"/>
    <property type="evidence" value="ECO:0007669"/>
    <property type="project" value="TreeGrafter"/>
</dbReference>
<feature type="domain" description="RRM" evidence="5">
    <location>
        <begin position="127"/>
        <end position="206"/>
    </location>
</feature>
<dbReference type="SUPFAM" id="SSF54928">
    <property type="entry name" value="RNA-binding domain, RBD"/>
    <property type="match status" value="2"/>
</dbReference>
<feature type="region of interest" description="Disordered" evidence="4">
    <location>
        <begin position="254"/>
        <end position="321"/>
    </location>
</feature>
<keyword evidence="3" id="KW-0694">RNA-binding</keyword>
<feature type="compositionally biased region" description="Gly residues" evidence="4">
    <location>
        <begin position="209"/>
        <end position="228"/>
    </location>
</feature>
<evidence type="ECO:0000313" key="7">
    <source>
        <dbReference type="Proteomes" id="UP000001307"/>
    </source>
</evidence>
<name>E4XL23_OIKDI</name>
<dbReference type="InParanoid" id="E4XL23"/>
<dbReference type="PANTHER" id="PTHR48033">
    <property type="entry name" value="RNA-BINDING (RRM/RBD/RNP MOTIFS) FAMILY PROTEIN"/>
    <property type="match status" value="1"/>
</dbReference>